<evidence type="ECO:0000313" key="2">
    <source>
        <dbReference type="EMBL" id="KAI5409593.1"/>
    </source>
</evidence>
<feature type="domain" description="Beta-galactosidase beta-sandwich" evidence="1">
    <location>
        <begin position="21"/>
        <end position="76"/>
    </location>
</feature>
<evidence type="ECO:0000313" key="3">
    <source>
        <dbReference type="Proteomes" id="UP001058974"/>
    </source>
</evidence>
<proteinExistence type="predicted"/>
<dbReference type="InterPro" id="IPR041392">
    <property type="entry name" value="GHD"/>
</dbReference>
<dbReference type="InterPro" id="IPR001944">
    <property type="entry name" value="Glycoside_Hdrlase_35"/>
</dbReference>
<dbReference type="PANTHER" id="PTHR23421">
    <property type="entry name" value="BETA-GALACTOSIDASE RELATED"/>
    <property type="match status" value="1"/>
</dbReference>
<gene>
    <name evidence="2" type="ORF">KIW84_055137</name>
</gene>
<keyword evidence="3" id="KW-1185">Reference proteome</keyword>
<dbReference type="Pfam" id="PF17834">
    <property type="entry name" value="GHD"/>
    <property type="match status" value="1"/>
</dbReference>
<dbReference type="EMBL" id="JAMSHJ010000005">
    <property type="protein sequence ID" value="KAI5409593.1"/>
    <property type="molecule type" value="Genomic_DNA"/>
</dbReference>
<reference evidence="2 3" key="1">
    <citation type="journal article" date="2022" name="Nat. Genet.">
        <title>Improved pea reference genome and pan-genome highlight genomic features and evolutionary characteristics.</title>
        <authorList>
            <person name="Yang T."/>
            <person name="Liu R."/>
            <person name="Luo Y."/>
            <person name="Hu S."/>
            <person name="Wang D."/>
            <person name="Wang C."/>
            <person name="Pandey M.K."/>
            <person name="Ge S."/>
            <person name="Xu Q."/>
            <person name="Li N."/>
            <person name="Li G."/>
            <person name="Huang Y."/>
            <person name="Saxena R.K."/>
            <person name="Ji Y."/>
            <person name="Li M."/>
            <person name="Yan X."/>
            <person name="He Y."/>
            <person name="Liu Y."/>
            <person name="Wang X."/>
            <person name="Xiang C."/>
            <person name="Varshney R.K."/>
            <person name="Ding H."/>
            <person name="Gao S."/>
            <person name="Zong X."/>
        </authorList>
    </citation>
    <scope>NUCLEOTIDE SEQUENCE [LARGE SCALE GENOMIC DNA]</scope>
    <source>
        <strain evidence="2 3">cv. Zhongwan 6</strain>
    </source>
</reference>
<sequence>MCEQALVSTDPVVTSLGNFQQAYVYSTKSGDCFAFLSNFDSKSSARVRFNNMHYNSPPWSVSVLPDCRHAVFNTAKDIEESKPSEEILPKQSAESVVVTADKVTVLPTSAVTEDSVSVSLQSPTVAIIPSRAVDSDISESRVSTPVGSETDHPPSVIAQVADSLSNHKHGLIDESSEVLQSADLPETTAKEINDGADNACRTLSSLQLKI</sequence>
<accession>A0A9D4WXF2</accession>
<protein>
    <recommendedName>
        <fullName evidence="1">Beta-galactosidase beta-sandwich domain-containing protein</fullName>
    </recommendedName>
</protein>
<dbReference type="Proteomes" id="UP001058974">
    <property type="component" value="Chromosome 5"/>
</dbReference>
<dbReference type="GO" id="GO:0005975">
    <property type="term" value="P:carbohydrate metabolic process"/>
    <property type="evidence" value="ECO:0007669"/>
    <property type="project" value="InterPro"/>
</dbReference>
<evidence type="ECO:0000259" key="1">
    <source>
        <dbReference type="Pfam" id="PF17834"/>
    </source>
</evidence>
<dbReference type="Gramene" id="Psat05G0513700-T1">
    <property type="protein sequence ID" value="KAI5409593.1"/>
    <property type="gene ID" value="KIW84_055137"/>
</dbReference>
<dbReference type="GO" id="GO:0004553">
    <property type="term" value="F:hydrolase activity, hydrolyzing O-glycosyl compounds"/>
    <property type="evidence" value="ECO:0007669"/>
    <property type="project" value="InterPro"/>
</dbReference>
<comment type="caution">
    <text evidence="2">The sequence shown here is derived from an EMBL/GenBank/DDBJ whole genome shotgun (WGS) entry which is preliminary data.</text>
</comment>
<dbReference type="AlphaFoldDB" id="A0A9D4WXF2"/>
<name>A0A9D4WXF2_PEA</name>
<organism evidence="2 3">
    <name type="scientific">Pisum sativum</name>
    <name type="common">Garden pea</name>
    <name type="synonym">Lathyrus oleraceus</name>
    <dbReference type="NCBI Taxonomy" id="3888"/>
    <lineage>
        <taxon>Eukaryota</taxon>
        <taxon>Viridiplantae</taxon>
        <taxon>Streptophyta</taxon>
        <taxon>Embryophyta</taxon>
        <taxon>Tracheophyta</taxon>
        <taxon>Spermatophyta</taxon>
        <taxon>Magnoliopsida</taxon>
        <taxon>eudicotyledons</taxon>
        <taxon>Gunneridae</taxon>
        <taxon>Pentapetalae</taxon>
        <taxon>rosids</taxon>
        <taxon>fabids</taxon>
        <taxon>Fabales</taxon>
        <taxon>Fabaceae</taxon>
        <taxon>Papilionoideae</taxon>
        <taxon>50 kb inversion clade</taxon>
        <taxon>NPAAA clade</taxon>
        <taxon>Hologalegina</taxon>
        <taxon>IRL clade</taxon>
        <taxon>Fabeae</taxon>
        <taxon>Lathyrus</taxon>
    </lineage>
</organism>